<evidence type="ECO:0000256" key="7">
    <source>
        <dbReference type="ARBA" id="ARBA00022968"/>
    </source>
</evidence>
<proteinExistence type="inferred from homology"/>
<accession>T1KB34</accession>
<keyword evidence="5" id="KW-0808">Transferase</keyword>
<dbReference type="GO" id="GO:0046525">
    <property type="term" value="F:xylosylprotein 4-beta-galactosyltransferase activity"/>
    <property type="evidence" value="ECO:0007669"/>
    <property type="project" value="TreeGrafter"/>
</dbReference>
<dbReference type="PANTHER" id="PTHR19300">
    <property type="entry name" value="BETA-1,4-GALACTOSYLTRANSFERASE"/>
    <property type="match status" value="1"/>
</dbReference>
<keyword evidence="6 11" id="KW-0812">Transmembrane</keyword>
<evidence type="ECO:0000256" key="8">
    <source>
        <dbReference type="ARBA" id="ARBA00022989"/>
    </source>
</evidence>
<keyword evidence="9 11" id="KW-0472">Membrane</keyword>
<keyword evidence="7" id="KW-0735">Signal-anchor</keyword>
<reference evidence="15" key="1">
    <citation type="submission" date="2011-08" db="EMBL/GenBank/DDBJ databases">
        <authorList>
            <person name="Rombauts S."/>
        </authorList>
    </citation>
    <scope>NUCLEOTIDE SEQUENCE</scope>
    <source>
        <strain evidence="15">London</strain>
    </source>
</reference>
<dbReference type="Pfam" id="PF13733">
    <property type="entry name" value="Glyco_transf_7N"/>
    <property type="match status" value="1"/>
</dbReference>
<dbReference type="InterPro" id="IPR027995">
    <property type="entry name" value="Galactosyl_T_N"/>
</dbReference>
<comment type="subcellular location">
    <subcellularLocation>
        <location evidence="1">Membrane</location>
        <topology evidence="1">Single-pass type II membrane protein</topology>
    </subcellularLocation>
</comment>
<dbReference type="GO" id="GO:0016020">
    <property type="term" value="C:membrane"/>
    <property type="evidence" value="ECO:0007669"/>
    <property type="project" value="UniProtKB-SubCell"/>
</dbReference>
<keyword evidence="10" id="KW-0325">Glycoprotein</keyword>
<sequence length="298" mass="34788">MRIRSILNKLIVIGLISITICFFLIMRLFSDASSTKVSSRSLHSTLSQPKLAVIVPYRDRFTELLLFVPHLSRFLHKQNIPFTINVINQNDSYRFNRASLINAGYSLVKDNCDYIAIHDVDLLPLNPNLEYRYPEHGPFHVSSPNLHPKYHYEKFVGGILLIKNDHFELVNGLSNKYWGWGLEDDEFYLRLKEANLQITRPTNIATGIEDTFLHLHDPAVRKRDYAKIFNQREITRKRDRETGLHDVKFELTSKTKMTIEDFACDIYSVKLNCDYKLTPWCDFSLVNKNKPKNVKPKI</sequence>
<dbReference type="EnsemblMetazoa" id="tetur08g02690.1">
    <property type="protein sequence ID" value="tetur08g02690.1"/>
    <property type="gene ID" value="tetur08g02690"/>
</dbReference>
<evidence type="ECO:0000256" key="10">
    <source>
        <dbReference type="ARBA" id="ARBA00023180"/>
    </source>
</evidence>
<dbReference type="Gene3D" id="3.90.550.10">
    <property type="entry name" value="Spore Coat Polysaccharide Biosynthesis Protein SpsA, Chain A"/>
    <property type="match status" value="1"/>
</dbReference>
<keyword evidence="15" id="KW-1185">Reference proteome</keyword>
<dbReference type="HOGENOM" id="CLU_044391_5_0_1"/>
<dbReference type="Pfam" id="PF02709">
    <property type="entry name" value="Glyco_transf_7C"/>
    <property type="match status" value="1"/>
</dbReference>
<evidence type="ECO:0000256" key="5">
    <source>
        <dbReference type="ARBA" id="ARBA00022679"/>
    </source>
</evidence>
<dbReference type="AlphaFoldDB" id="T1KB34"/>
<dbReference type="InterPro" id="IPR027791">
    <property type="entry name" value="Galactosyl_T_C"/>
</dbReference>
<evidence type="ECO:0000259" key="13">
    <source>
        <dbReference type="Pfam" id="PF13733"/>
    </source>
</evidence>
<comment type="similarity">
    <text evidence="3">Belongs to the glycosyltransferase 7 family.</text>
</comment>
<evidence type="ECO:0000259" key="12">
    <source>
        <dbReference type="Pfam" id="PF02709"/>
    </source>
</evidence>
<dbReference type="GO" id="GO:0030166">
    <property type="term" value="P:proteoglycan biosynthetic process"/>
    <property type="evidence" value="ECO:0007669"/>
    <property type="project" value="TreeGrafter"/>
</dbReference>
<protein>
    <recommendedName>
        <fullName evidence="16">Beta-1,4-galactosyltransferase 7</fullName>
    </recommendedName>
</protein>
<dbReference type="GO" id="GO:0005975">
    <property type="term" value="P:carbohydrate metabolic process"/>
    <property type="evidence" value="ECO:0007669"/>
    <property type="project" value="InterPro"/>
</dbReference>
<reference evidence="14" key="2">
    <citation type="submission" date="2015-06" db="UniProtKB">
        <authorList>
            <consortium name="EnsemblMetazoa"/>
        </authorList>
    </citation>
    <scope>IDENTIFICATION</scope>
</reference>
<evidence type="ECO:0000256" key="4">
    <source>
        <dbReference type="ARBA" id="ARBA00022676"/>
    </source>
</evidence>
<dbReference type="eggNOG" id="KOG3917">
    <property type="taxonomic scope" value="Eukaryota"/>
</dbReference>
<evidence type="ECO:0000313" key="14">
    <source>
        <dbReference type="EnsemblMetazoa" id="tetur08g02690.1"/>
    </source>
</evidence>
<dbReference type="PRINTS" id="PR02050">
    <property type="entry name" value="B14GALTRFASE"/>
</dbReference>
<dbReference type="InterPro" id="IPR003859">
    <property type="entry name" value="Galactosyl_T"/>
</dbReference>
<evidence type="ECO:0000256" key="2">
    <source>
        <dbReference type="ARBA" id="ARBA00004922"/>
    </source>
</evidence>
<evidence type="ECO:0000256" key="1">
    <source>
        <dbReference type="ARBA" id="ARBA00004606"/>
    </source>
</evidence>
<dbReference type="InterPro" id="IPR029044">
    <property type="entry name" value="Nucleotide-diphossugar_trans"/>
</dbReference>
<dbReference type="SUPFAM" id="SSF53448">
    <property type="entry name" value="Nucleotide-diphospho-sugar transferases"/>
    <property type="match status" value="1"/>
</dbReference>
<dbReference type="UniPathway" id="UPA00378"/>
<dbReference type="EMBL" id="CAEY01001944">
    <property type="status" value="NOT_ANNOTATED_CDS"/>
    <property type="molecule type" value="Genomic_DNA"/>
</dbReference>
<name>T1KB34_TETUR</name>
<evidence type="ECO:0000256" key="3">
    <source>
        <dbReference type="ARBA" id="ARBA00005735"/>
    </source>
</evidence>
<dbReference type="OMA" id="NWLFVCG"/>
<feature type="transmembrane region" description="Helical" evidence="11">
    <location>
        <begin position="7"/>
        <end position="29"/>
    </location>
</feature>
<evidence type="ECO:0008006" key="16">
    <source>
        <dbReference type="Google" id="ProtNLM"/>
    </source>
</evidence>
<dbReference type="KEGG" id="tut:107362732"/>
<organism evidence="14 15">
    <name type="scientific">Tetranychus urticae</name>
    <name type="common">Two-spotted spider mite</name>
    <dbReference type="NCBI Taxonomy" id="32264"/>
    <lineage>
        <taxon>Eukaryota</taxon>
        <taxon>Metazoa</taxon>
        <taxon>Ecdysozoa</taxon>
        <taxon>Arthropoda</taxon>
        <taxon>Chelicerata</taxon>
        <taxon>Arachnida</taxon>
        <taxon>Acari</taxon>
        <taxon>Acariformes</taxon>
        <taxon>Trombidiformes</taxon>
        <taxon>Prostigmata</taxon>
        <taxon>Eleutherengona</taxon>
        <taxon>Raphignathae</taxon>
        <taxon>Tetranychoidea</taxon>
        <taxon>Tetranychidae</taxon>
        <taxon>Tetranychus</taxon>
    </lineage>
</organism>
<evidence type="ECO:0000256" key="11">
    <source>
        <dbReference type="SAM" id="Phobius"/>
    </source>
</evidence>
<evidence type="ECO:0000313" key="15">
    <source>
        <dbReference type="Proteomes" id="UP000015104"/>
    </source>
</evidence>
<dbReference type="Proteomes" id="UP000015104">
    <property type="component" value="Unassembled WGS sequence"/>
</dbReference>
<feature type="domain" description="Galactosyltransferase C-terminal" evidence="12">
    <location>
        <begin position="138"/>
        <end position="207"/>
    </location>
</feature>
<comment type="pathway">
    <text evidence="2">Protein modification; protein glycosylation.</text>
</comment>
<evidence type="ECO:0000256" key="9">
    <source>
        <dbReference type="ARBA" id="ARBA00023136"/>
    </source>
</evidence>
<feature type="domain" description="Galactosyltransferase N-terminal" evidence="13">
    <location>
        <begin position="46"/>
        <end position="131"/>
    </location>
</feature>
<evidence type="ECO:0000256" key="6">
    <source>
        <dbReference type="ARBA" id="ARBA00022692"/>
    </source>
</evidence>
<dbReference type="OrthoDB" id="6020664at2759"/>
<dbReference type="GO" id="GO:0005794">
    <property type="term" value="C:Golgi apparatus"/>
    <property type="evidence" value="ECO:0007669"/>
    <property type="project" value="TreeGrafter"/>
</dbReference>
<keyword evidence="4" id="KW-0328">Glycosyltransferase</keyword>
<keyword evidence="8 11" id="KW-1133">Transmembrane helix</keyword>
<dbReference type="PANTHER" id="PTHR19300:SF30">
    <property type="entry name" value="BETA-1,4-GALACTOSYLTRANSFERASE 7"/>
    <property type="match status" value="1"/>
</dbReference>
<gene>
    <name evidence="14" type="primary">107362732</name>
</gene>
<dbReference type="STRING" id="32264.T1KB34"/>